<feature type="non-terminal residue" evidence="1">
    <location>
        <position position="87"/>
    </location>
</feature>
<dbReference type="Proteomes" id="UP001186974">
    <property type="component" value="Unassembled WGS sequence"/>
</dbReference>
<accession>A0ACC3DAX9</accession>
<reference evidence="1" key="1">
    <citation type="submission" date="2024-09" db="EMBL/GenBank/DDBJ databases">
        <title>Black Yeasts Isolated from many extreme environments.</title>
        <authorList>
            <person name="Coleine C."/>
            <person name="Stajich J.E."/>
            <person name="Selbmann L."/>
        </authorList>
    </citation>
    <scope>NUCLEOTIDE SEQUENCE</scope>
    <source>
        <strain evidence="1">CCFEE 5737</strain>
    </source>
</reference>
<gene>
    <name evidence="1" type="ORF">LTS18_005533</name>
</gene>
<sequence>MDGLEREGLEGPKLIGLKLELEIAQVLIDGVRLEDEAELDDEGDDKLVAGFDDREGERLGDSEGVALGLKAELSAGDETYDMNAEAL</sequence>
<proteinExistence type="predicted"/>
<protein>
    <submittedName>
        <fullName evidence="1">Uncharacterized protein</fullName>
    </submittedName>
</protein>
<dbReference type="EMBL" id="JAWDJW010006465">
    <property type="protein sequence ID" value="KAK3064626.1"/>
    <property type="molecule type" value="Genomic_DNA"/>
</dbReference>
<evidence type="ECO:0000313" key="2">
    <source>
        <dbReference type="Proteomes" id="UP001186974"/>
    </source>
</evidence>
<comment type="caution">
    <text evidence="1">The sequence shown here is derived from an EMBL/GenBank/DDBJ whole genome shotgun (WGS) entry which is preliminary data.</text>
</comment>
<keyword evidence="2" id="KW-1185">Reference proteome</keyword>
<name>A0ACC3DAX9_9PEZI</name>
<evidence type="ECO:0000313" key="1">
    <source>
        <dbReference type="EMBL" id="KAK3064626.1"/>
    </source>
</evidence>
<organism evidence="1 2">
    <name type="scientific">Coniosporium uncinatum</name>
    <dbReference type="NCBI Taxonomy" id="93489"/>
    <lineage>
        <taxon>Eukaryota</taxon>
        <taxon>Fungi</taxon>
        <taxon>Dikarya</taxon>
        <taxon>Ascomycota</taxon>
        <taxon>Pezizomycotina</taxon>
        <taxon>Dothideomycetes</taxon>
        <taxon>Dothideomycetes incertae sedis</taxon>
        <taxon>Coniosporium</taxon>
    </lineage>
</organism>